<comment type="caution">
    <text evidence="2">The sequence shown here is derived from an EMBL/GenBank/DDBJ whole genome shotgun (WGS) entry which is preliminary data.</text>
</comment>
<sequence length="224" mass="25145">MMNNIIECGAVVSEMGGCIGDHPQTRLRLDGKIIELSDDDEISIAFEDKLGKKMDKHKQDILKWKNGLVHLIETHDIKTVDGKTGWAVGGDDLDDNYNRYILPPTNGRQLGRPPSKHRESQMQGTKPQRCSKYGEVGHTRRTCRNPHADFEASYEGNVVEVKDLLNGSLLKKLRLHSRVFRNSRTSSSLQHGNDSYIVPNCGIRCGLCSYWVSAMTPPQPLFAL</sequence>
<proteinExistence type="predicted"/>
<keyword evidence="3" id="KW-1185">Reference proteome</keyword>
<dbReference type="Proteomes" id="UP001153076">
    <property type="component" value="Unassembled WGS sequence"/>
</dbReference>
<evidence type="ECO:0000313" key="2">
    <source>
        <dbReference type="EMBL" id="KAJ8421256.1"/>
    </source>
</evidence>
<dbReference type="OrthoDB" id="1346436at2759"/>
<name>A0A9Q1GID2_9CARY</name>
<feature type="region of interest" description="Disordered" evidence="1">
    <location>
        <begin position="104"/>
        <end position="134"/>
    </location>
</feature>
<organism evidence="2 3">
    <name type="scientific">Carnegiea gigantea</name>
    <dbReference type="NCBI Taxonomy" id="171969"/>
    <lineage>
        <taxon>Eukaryota</taxon>
        <taxon>Viridiplantae</taxon>
        <taxon>Streptophyta</taxon>
        <taxon>Embryophyta</taxon>
        <taxon>Tracheophyta</taxon>
        <taxon>Spermatophyta</taxon>
        <taxon>Magnoliopsida</taxon>
        <taxon>eudicotyledons</taxon>
        <taxon>Gunneridae</taxon>
        <taxon>Pentapetalae</taxon>
        <taxon>Caryophyllales</taxon>
        <taxon>Cactineae</taxon>
        <taxon>Cactaceae</taxon>
        <taxon>Cactoideae</taxon>
        <taxon>Echinocereeae</taxon>
        <taxon>Carnegiea</taxon>
    </lineage>
</organism>
<reference evidence="2" key="1">
    <citation type="submission" date="2022-04" db="EMBL/GenBank/DDBJ databases">
        <title>Carnegiea gigantea Genome sequencing and assembly v2.</title>
        <authorList>
            <person name="Copetti D."/>
            <person name="Sanderson M.J."/>
            <person name="Burquez A."/>
            <person name="Wojciechowski M.F."/>
        </authorList>
    </citation>
    <scope>NUCLEOTIDE SEQUENCE</scope>
    <source>
        <strain evidence="2">SGP5-SGP5p</strain>
        <tissue evidence="2">Aerial part</tissue>
    </source>
</reference>
<accession>A0A9Q1GID2</accession>
<evidence type="ECO:0000256" key="1">
    <source>
        <dbReference type="SAM" id="MobiDB-lite"/>
    </source>
</evidence>
<evidence type="ECO:0000313" key="3">
    <source>
        <dbReference type="Proteomes" id="UP001153076"/>
    </source>
</evidence>
<dbReference type="AlphaFoldDB" id="A0A9Q1GID2"/>
<dbReference type="EMBL" id="JAKOGI010002834">
    <property type="protein sequence ID" value="KAJ8421256.1"/>
    <property type="molecule type" value="Genomic_DNA"/>
</dbReference>
<protein>
    <submittedName>
        <fullName evidence="2">Uncharacterized protein</fullName>
    </submittedName>
</protein>
<gene>
    <name evidence="2" type="ORF">Cgig2_027767</name>
</gene>